<evidence type="ECO:0000256" key="5">
    <source>
        <dbReference type="RuleBase" id="RU361279"/>
    </source>
</evidence>
<dbReference type="RefSeq" id="WP_002641032.1">
    <property type="nucleotide sequence ID" value="NZ_CP019448.1"/>
</dbReference>
<dbReference type="Gene3D" id="3.40.50.10420">
    <property type="entry name" value="NagB/RpiA/CoA transferase-like"/>
    <property type="match status" value="1"/>
</dbReference>
<dbReference type="InterPro" id="IPR037171">
    <property type="entry name" value="NagB/RpiA_transferase-like"/>
</dbReference>
<dbReference type="PANTHER" id="PTHR23407:SF1">
    <property type="entry name" value="5-FORMYLTETRAHYDROFOLATE CYCLO-LIGASE"/>
    <property type="match status" value="1"/>
</dbReference>
<feature type="binding site" evidence="4">
    <location>
        <begin position="4"/>
        <end position="8"/>
    </location>
    <ligand>
        <name>ATP</name>
        <dbReference type="ChEBI" id="CHEBI:30616"/>
    </ligand>
</feature>
<dbReference type="InterPro" id="IPR002698">
    <property type="entry name" value="FTHF_cligase"/>
</dbReference>
<comment type="catalytic activity">
    <reaction evidence="5">
        <text>(6S)-5-formyl-5,6,7,8-tetrahydrofolate + ATP = (6R)-5,10-methenyltetrahydrofolate + ADP + phosphate</text>
        <dbReference type="Rhea" id="RHEA:10488"/>
        <dbReference type="ChEBI" id="CHEBI:30616"/>
        <dbReference type="ChEBI" id="CHEBI:43474"/>
        <dbReference type="ChEBI" id="CHEBI:57455"/>
        <dbReference type="ChEBI" id="CHEBI:57457"/>
        <dbReference type="ChEBI" id="CHEBI:456216"/>
        <dbReference type="EC" id="6.3.3.2"/>
    </reaction>
</comment>
<sequence length="189" mass="21791">MLNKKVLRKICRQNRQSLPHQMRQIATLRANRVLKFCIKRGKNIAVYFPIGSEMRLDEFVRTAQKRGAKIYLPYIEPRQLRLWFTPYSTGKSERLRGSGSLKVPQFAGKKIRVHRLNTLILPIVGIDKMGYRLGQGGGYYDATLAQTRHIVQPKKIAVGFACQQIDALPHEAHDCRVDAFVSEQSCYWF</sequence>
<dbReference type="GO" id="GO:0035999">
    <property type="term" value="P:tetrahydrofolate interconversion"/>
    <property type="evidence" value="ECO:0007669"/>
    <property type="project" value="TreeGrafter"/>
</dbReference>
<dbReference type="NCBIfam" id="TIGR02727">
    <property type="entry name" value="MTHFS_bact"/>
    <property type="match status" value="1"/>
</dbReference>
<protein>
    <recommendedName>
        <fullName evidence="5">5-formyltetrahydrofolate cyclo-ligase</fullName>
        <ecNumber evidence="5">6.3.3.2</ecNumber>
    </recommendedName>
</protein>
<dbReference type="Pfam" id="PF01812">
    <property type="entry name" value="5-FTHF_cyc-lig"/>
    <property type="match status" value="1"/>
</dbReference>
<dbReference type="GO" id="GO:0005524">
    <property type="term" value="F:ATP binding"/>
    <property type="evidence" value="ECO:0007669"/>
    <property type="project" value="UniProtKB-KW"/>
</dbReference>
<keyword evidence="2 4" id="KW-0547">Nucleotide-binding</keyword>
<reference evidence="6 7" key="1">
    <citation type="submission" date="2010-03" db="EMBL/GenBank/DDBJ databases">
        <authorList>
            <consortium name="The Broad Institute Genome Sequencing Platform"/>
            <person name="Ward D."/>
            <person name="Earl A."/>
            <person name="Feldgarden M."/>
            <person name="Gevers D."/>
            <person name="Young S."/>
            <person name="Zeng Q."/>
            <person name="Koehrsen M."/>
            <person name="Alvarado L."/>
            <person name="Berlin A.M."/>
            <person name="Borenstein D."/>
            <person name="Chapman S.B."/>
            <person name="Chen Z."/>
            <person name="Engels R."/>
            <person name="Freedman E."/>
            <person name="Gellesch M."/>
            <person name="Goldberg J."/>
            <person name="Griggs A."/>
            <person name="Gujja S."/>
            <person name="Heilman E.R."/>
            <person name="Heiman D.I."/>
            <person name="Hepburn T.A."/>
            <person name="Howarth C."/>
            <person name="Jen D."/>
            <person name="Larson L."/>
            <person name="Mehta T."/>
            <person name="Park D."/>
            <person name="Pearson M."/>
            <person name="Richards J."/>
            <person name="Roberts A."/>
            <person name="Saif S."/>
            <person name="Shea T.D."/>
            <person name="Shenoy N."/>
            <person name="Sisk P."/>
            <person name="Stolte C."/>
            <person name="Sykes S.N."/>
            <person name="Walk T."/>
            <person name="White J."/>
            <person name="Yandava C."/>
            <person name="Izard J."/>
            <person name="Baranova O.V."/>
            <person name="Blanton J.M."/>
            <person name="Tanner A.C."/>
            <person name="Dewhirst F."/>
            <person name="Haas B."/>
            <person name="Nusbaum C."/>
            <person name="Birren B."/>
        </authorList>
    </citation>
    <scope>NUCLEOTIDE SEQUENCE [LARGE SCALE GENOMIC DNA]</scope>
    <source>
        <strain evidence="6 7">ATCC 29453</strain>
    </source>
</reference>
<comment type="caution">
    <text evidence="6">The sequence shown here is derived from an EMBL/GenBank/DDBJ whole genome shotgun (WGS) entry which is preliminary data.</text>
</comment>
<reference evidence="6 7" key="2">
    <citation type="submission" date="2011-10" db="EMBL/GenBank/DDBJ databases">
        <title>The Genome Sequence of Simonsiella muelleri ATCC 29453.</title>
        <authorList>
            <consortium name="The Broad Institute Genome Sequencing Platform"/>
            <consortium name="The Broad Institute Genome Sequencing Center for Infectious Disease"/>
            <person name="Earl A."/>
            <person name="Ward D."/>
            <person name="Feldgarden M."/>
            <person name="Gevers D."/>
            <person name="Izard J."/>
            <person name="Baranova O.V."/>
            <person name="Blanton J.M."/>
            <person name="Tanner A.C."/>
            <person name="Dewhirst F."/>
            <person name="Young S.K."/>
            <person name="Zeng Q."/>
            <person name="Gargeya S."/>
            <person name="Fitzgerald M."/>
            <person name="Haas B."/>
            <person name="Abouelleil A."/>
            <person name="Alvarado L."/>
            <person name="Arachchi H.M."/>
            <person name="Berlin A."/>
            <person name="Brown A."/>
            <person name="Chapman S.B."/>
            <person name="Chen Z."/>
            <person name="Dunbar C."/>
            <person name="Freedman E."/>
            <person name="Gearin G."/>
            <person name="Goldberg J."/>
            <person name="Griggs A."/>
            <person name="Gujja S."/>
            <person name="Heiman D."/>
            <person name="Howarth C."/>
            <person name="Larson L."/>
            <person name="Lui A."/>
            <person name="MacDonald P.J.P."/>
            <person name="Montmayeur A."/>
            <person name="Murphy C."/>
            <person name="Neiman D."/>
            <person name="Pearson M."/>
            <person name="Priest M."/>
            <person name="Roberts A."/>
            <person name="Saif S."/>
            <person name="Shea T."/>
            <person name="Shenoy N."/>
            <person name="Sisk P."/>
            <person name="Stolte C."/>
            <person name="Sykes S."/>
            <person name="Wortman J."/>
            <person name="Nusbaum C."/>
            <person name="Birren B."/>
        </authorList>
    </citation>
    <scope>NUCLEOTIDE SEQUENCE [LARGE SCALE GENOMIC DNA]</scope>
    <source>
        <strain evidence="6 7">ATCC 29453</strain>
    </source>
</reference>
<dbReference type="KEGG" id="smur:BWP33_02055"/>
<dbReference type="InterPro" id="IPR024185">
    <property type="entry name" value="FTHF_cligase-like_sf"/>
</dbReference>
<keyword evidence="3 4" id="KW-0067">ATP-binding</keyword>
<organism evidence="6 7">
    <name type="scientific">Simonsiella muelleri ATCC 29453</name>
    <dbReference type="NCBI Taxonomy" id="641147"/>
    <lineage>
        <taxon>Bacteria</taxon>
        <taxon>Pseudomonadati</taxon>
        <taxon>Pseudomonadota</taxon>
        <taxon>Betaproteobacteria</taxon>
        <taxon>Neisseriales</taxon>
        <taxon>Neisseriaceae</taxon>
        <taxon>Simonsiella</taxon>
    </lineage>
</organism>
<comment type="similarity">
    <text evidence="1 5">Belongs to the 5-formyltetrahydrofolate cyclo-ligase family.</text>
</comment>
<dbReference type="AlphaFoldDB" id="V9HDQ5"/>
<keyword evidence="5" id="KW-0460">Magnesium</keyword>
<dbReference type="eggNOG" id="COG0212">
    <property type="taxonomic scope" value="Bacteria"/>
</dbReference>
<gene>
    <name evidence="6" type="ORF">HMPREF9021_00107</name>
</gene>
<dbReference type="PIRSF" id="PIRSF006806">
    <property type="entry name" value="FTHF_cligase"/>
    <property type="match status" value="1"/>
</dbReference>
<accession>V9HDQ5</accession>
<dbReference type="GO" id="GO:0009396">
    <property type="term" value="P:folic acid-containing compound biosynthetic process"/>
    <property type="evidence" value="ECO:0007669"/>
    <property type="project" value="TreeGrafter"/>
</dbReference>
<dbReference type="Proteomes" id="UP000017813">
    <property type="component" value="Unassembled WGS sequence"/>
</dbReference>
<dbReference type="OrthoDB" id="9801938at2"/>
<name>V9HDQ5_9NEIS</name>
<comment type="cofactor">
    <cofactor evidence="5">
        <name>Mg(2+)</name>
        <dbReference type="ChEBI" id="CHEBI:18420"/>
    </cofactor>
</comment>
<dbReference type="SUPFAM" id="SSF100950">
    <property type="entry name" value="NagB/RpiA/CoA transferase-like"/>
    <property type="match status" value="1"/>
</dbReference>
<evidence type="ECO:0000256" key="1">
    <source>
        <dbReference type="ARBA" id="ARBA00010638"/>
    </source>
</evidence>
<dbReference type="GO" id="GO:0046872">
    <property type="term" value="F:metal ion binding"/>
    <property type="evidence" value="ECO:0007669"/>
    <property type="project" value="UniProtKB-KW"/>
</dbReference>
<feature type="binding site" evidence="4">
    <location>
        <begin position="132"/>
        <end position="140"/>
    </location>
    <ligand>
        <name>ATP</name>
        <dbReference type="ChEBI" id="CHEBI:30616"/>
    </ligand>
</feature>
<evidence type="ECO:0000313" key="7">
    <source>
        <dbReference type="Proteomes" id="UP000017813"/>
    </source>
</evidence>
<keyword evidence="7" id="KW-1185">Reference proteome</keyword>
<feature type="binding site" evidence="4">
    <location>
        <position position="53"/>
    </location>
    <ligand>
        <name>substrate</name>
    </ligand>
</feature>
<dbReference type="EMBL" id="ADCY02000002">
    <property type="protein sequence ID" value="EFG31712.1"/>
    <property type="molecule type" value="Genomic_DNA"/>
</dbReference>
<keyword evidence="6" id="KW-0436">Ligase</keyword>
<dbReference type="EC" id="6.3.3.2" evidence="5"/>
<keyword evidence="5" id="KW-0479">Metal-binding</keyword>
<evidence type="ECO:0000313" key="6">
    <source>
        <dbReference type="EMBL" id="EFG31712.1"/>
    </source>
</evidence>
<dbReference type="GO" id="GO:0030272">
    <property type="term" value="F:5-formyltetrahydrofolate cyclo-ligase activity"/>
    <property type="evidence" value="ECO:0007669"/>
    <property type="project" value="UniProtKB-EC"/>
</dbReference>
<dbReference type="HOGENOM" id="CLU_066245_0_0_4"/>
<dbReference type="PANTHER" id="PTHR23407">
    <property type="entry name" value="ATPASE INHIBITOR/5-FORMYLTETRAHYDROFOLATE CYCLO-LIGASE"/>
    <property type="match status" value="1"/>
</dbReference>
<dbReference type="STRING" id="641147.HMPREF9021_00107"/>
<evidence type="ECO:0000256" key="3">
    <source>
        <dbReference type="ARBA" id="ARBA00022840"/>
    </source>
</evidence>
<evidence type="ECO:0000256" key="4">
    <source>
        <dbReference type="PIRSR" id="PIRSR006806-1"/>
    </source>
</evidence>
<proteinExistence type="inferred from homology"/>
<evidence type="ECO:0000256" key="2">
    <source>
        <dbReference type="ARBA" id="ARBA00022741"/>
    </source>
</evidence>